<organism evidence="2 3">
    <name type="scientific">Candidatus Paraluminiphilus aquimaris</name>
    <dbReference type="NCBI Taxonomy" id="2518994"/>
    <lineage>
        <taxon>Bacteria</taxon>
        <taxon>Pseudomonadati</taxon>
        <taxon>Pseudomonadota</taxon>
        <taxon>Gammaproteobacteria</taxon>
        <taxon>Cellvibrionales</taxon>
        <taxon>Halieaceae</taxon>
        <taxon>Candidatus Paraluminiphilus</taxon>
    </lineage>
</organism>
<evidence type="ECO:0000259" key="1">
    <source>
        <dbReference type="Pfam" id="PF05899"/>
    </source>
</evidence>
<dbReference type="PANTHER" id="PTHR40943">
    <property type="entry name" value="CYTOPLASMIC PROTEIN-RELATED"/>
    <property type="match status" value="1"/>
</dbReference>
<dbReference type="SUPFAM" id="SSF51182">
    <property type="entry name" value="RmlC-like cupins"/>
    <property type="match status" value="1"/>
</dbReference>
<gene>
    <name evidence="2" type="ORF">E0F26_01085</name>
</gene>
<dbReference type="PANTHER" id="PTHR40943:SF1">
    <property type="entry name" value="CYTOPLASMIC PROTEIN"/>
    <property type="match status" value="1"/>
</dbReference>
<evidence type="ECO:0000313" key="3">
    <source>
        <dbReference type="Proteomes" id="UP001317963"/>
    </source>
</evidence>
<name>A0ABY6Q9G1_9GAMM</name>
<dbReference type="Pfam" id="PF05899">
    <property type="entry name" value="Cupin_3"/>
    <property type="match status" value="1"/>
</dbReference>
<dbReference type="Gene3D" id="2.60.120.10">
    <property type="entry name" value="Jelly Rolls"/>
    <property type="match status" value="1"/>
</dbReference>
<dbReference type="InterPro" id="IPR008579">
    <property type="entry name" value="UGlyAH_Cupin_dom"/>
</dbReference>
<reference evidence="2 3" key="1">
    <citation type="submission" date="2019-02" db="EMBL/GenBank/DDBJ databases">
        <title>Halieaceae_genomes.</title>
        <authorList>
            <person name="Li S.-H."/>
        </authorList>
    </citation>
    <scope>NUCLEOTIDE SEQUENCE [LARGE SCALE GENOMIC DNA]</scope>
    <source>
        <strain evidence="2 3">JH123</strain>
    </source>
</reference>
<feature type="domain" description="(S)-ureidoglycine aminohydrolase cupin" evidence="1">
    <location>
        <begin position="99"/>
        <end position="149"/>
    </location>
</feature>
<dbReference type="InterPro" id="IPR011051">
    <property type="entry name" value="RmlC_Cupin_sf"/>
</dbReference>
<dbReference type="Proteomes" id="UP001317963">
    <property type="component" value="Chromosome"/>
</dbReference>
<dbReference type="EMBL" id="CP036501">
    <property type="protein sequence ID" value="UZP75518.1"/>
    <property type="molecule type" value="Genomic_DNA"/>
</dbReference>
<proteinExistence type="predicted"/>
<sequence>MPSPFRELIVVETAAWNQSESTFASTFGSTRPTGEADPKVLPLRVDTLREDTLEALPPWPEGVVVTGVNKHAQKVLHEGEVVAALYGADAARLTVAAPFPYDEYVLVLQGQVVLTSDDGSSQTFGVGDGFLVPKGWTGTWDMPEQYLEKIVVETAAWNEAEG</sequence>
<dbReference type="InterPro" id="IPR014710">
    <property type="entry name" value="RmlC-like_jellyroll"/>
</dbReference>
<evidence type="ECO:0000313" key="2">
    <source>
        <dbReference type="EMBL" id="UZP75518.1"/>
    </source>
</evidence>
<accession>A0ABY6Q9G1</accession>
<protein>
    <submittedName>
        <fullName evidence="2">DUF861 domain-containing protein</fullName>
    </submittedName>
</protein>
<keyword evidence="3" id="KW-1185">Reference proteome</keyword>